<evidence type="ECO:0000313" key="2">
    <source>
        <dbReference type="Proteomes" id="UP001447188"/>
    </source>
</evidence>
<keyword evidence="2" id="KW-1185">Reference proteome</keyword>
<name>A0ABR3G8S9_9PEZI</name>
<accession>A0ABR3G8S9</accession>
<comment type="caution">
    <text evidence="1">The sequence shown here is derived from an EMBL/GenBank/DDBJ whole genome shotgun (WGS) entry which is preliminary data.</text>
</comment>
<evidence type="ECO:0000313" key="1">
    <source>
        <dbReference type="EMBL" id="KAL0632268.1"/>
    </source>
</evidence>
<dbReference type="Proteomes" id="UP001447188">
    <property type="component" value="Unassembled WGS sequence"/>
</dbReference>
<gene>
    <name evidence="1" type="ORF">Q9L58_008867</name>
</gene>
<protein>
    <submittedName>
        <fullName evidence="1">Uncharacterized protein</fullName>
    </submittedName>
</protein>
<reference evidence="1 2" key="1">
    <citation type="submission" date="2024-02" db="EMBL/GenBank/DDBJ databases">
        <title>Discinaceae phylogenomics.</title>
        <authorList>
            <person name="Dirks A.C."/>
            <person name="James T.Y."/>
        </authorList>
    </citation>
    <scope>NUCLEOTIDE SEQUENCE [LARGE SCALE GENOMIC DNA]</scope>
    <source>
        <strain evidence="1 2">ACD0624</strain>
    </source>
</reference>
<dbReference type="EMBL" id="JBBBZM010000178">
    <property type="protein sequence ID" value="KAL0632268.1"/>
    <property type="molecule type" value="Genomic_DNA"/>
</dbReference>
<organism evidence="1 2">
    <name type="scientific">Discina gigas</name>
    <dbReference type="NCBI Taxonomy" id="1032678"/>
    <lineage>
        <taxon>Eukaryota</taxon>
        <taxon>Fungi</taxon>
        <taxon>Dikarya</taxon>
        <taxon>Ascomycota</taxon>
        <taxon>Pezizomycotina</taxon>
        <taxon>Pezizomycetes</taxon>
        <taxon>Pezizales</taxon>
        <taxon>Discinaceae</taxon>
        <taxon>Discina</taxon>
    </lineage>
</organism>
<sequence length="213" mass="24452">MCFRVDVTYKCGHTETLLRPYSATGYPKCRMVQKGETRPGHIDTTDMKRGRLFPENDRINDCMQCSYINGERWTSLSRAGCSKDAEIIMMDAYLRTESFKTMNEAIHSWVLEPVDVDSLRATGGAEFEFDARAMGAAARRLELDRENAIEELALREIGHETRTVENWNELDEKITEIKYDREEGPGSEYRFPQYGDKKIRKDGYDIGLVSPEG</sequence>
<proteinExistence type="predicted"/>